<dbReference type="eggNOG" id="COG5001">
    <property type="taxonomic scope" value="Bacteria"/>
</dbReference>
<accession>I0IEJ4</accession>
<dbReference type="PANTHER" id="PTHR44757">
    <property type="entry name" value="DIGUANYLATE CYCLASE DGCP"/>
    <property type="match status" value="1"/>
</dbReference>
<dbReference type="AlphaFoldDB" id="I0IEJ4"/>
<dbReference type="InterPro" id="IPR029095">
    <property type="entry name" value="NarX-like_N"/>
</dbReference>
<gene>
    <name evidence="8" type="ordered locus">PSMK_15230</name>
</gene>
<keyword evidence="4 5" id="KW-0472">Membrane</keyword>
<dbReference type="EMBL" id="AP012338">
    <property type="protein sequence ID" value="BAM03682.1"/>
    <property type="molecule type" value="Genomic_DNA"/>
</dbReference>
<dbReference type="Gene3D" id="3.30.70.270">
    <property type="match status" value="1"/>
</dbReference>
<dbReference type="NCBIfam" id="TIGR00254">
    <property type="entry name" value="GGDEF"/>
    <property type="match status" value="1"/>
</dbReference>
<dbReference type="KEGG" id="phm:PSMK_15230"/>
<dbReference type="InterPro" id="IPR000160">
    <property type="entry name" value="GGDEF_dom"/>
</dbReference>
<proteinExistence type="predicted"/>
<evidence type="ECO:0000256" key="5">
    <source>
        <dbReference type="SAM" id="Phobius"/>
    </source>
</evidence>
<evidence type="ECO:0000259" key="6">
    <source>
        <dbReference type="PROSITE" id="PS50883"/>
    </source>
</evidence>
<sequence length="708" mass="75338">MHAPHPSRTARLLDPAAEPAAASFRVDDGFLRRMRASCVDRSVRRLTLSYTVGLLLIAALTVGAYLRVEGALRQQRSDAAVINVAGKQRMLSQRITKAAMAMAGGASVGEGGAGFGSELREAIAAFELGHTALTVGNDAVGVPPTVDAEAVSRIRRLGPSFEALVAAAEAIADGADPKVHLPVLLAEQAQFLPEQDALVSRFATLSRAKVARLEADHAWLLWITLGLLLAEAVLVFAPAARAMRRQLQILHEAGEIMSHEAKHDALTGLANRNALLQHLEVLLHAAHGDAQEEVAVYFLDFDRFKAINDSLGHEAGDRLLKEIASRARVLMDDPRVGRLEAFRLGGDEFVLVLHGRSIGHEIRPLADRALVLFGQPCVLDGHPCVSTASIGIATASGPRPGDASRTRTASELLRNADLAMMQAKAAGKARYMVFDETMYRYAQRRQRLEHDLREAVDTDRLGVRYLPIVSADHSGLVAVEAIARWDHPQLGLLEDAELLEVATDAGLVHELSDRVLRRVSVEVAAAAAAPNAAPLPWIHLNVSRAEASHPAFPDRLAAALVDCPPLAGRLCLEFAEDNLGRGLDHFSGLVQRVSALGVKTCIDDLGGAHASLGDLARLGVDQIKIQPGVNSPDRLVDPLSLLVPRAVVAFARGVGVEVTATGVDCEPAVAVALDLGVEALQGLHFGGPGSLEEVLRRAAGSGGIRLAA</sequence>
<dbReference type="PROSITE" id="PS50883">
    <property type="entry name" value="EAL"/>
    <property type="match status" value="1"/>
</dbReference>
<evidence type="ECO:0000256" key="4">
    <source>
        <dbReference type="ARBA" id="ARBA00023136"/>
    </source>
</evidence>
<keyword evidence="9" id="KW-1185">Reference proteome</keyword>
<evidence type="ECO:0000259" key="7">
    <source>
        <dbReference type="PROSITE" id="PS50887"/>
    </source>
</evidence>
<dbReference type="RefSeq" id="WP_014436900.1">
    <property type="nucleotide sequence ID" value="NC_017080.1"/>
</dbReference>
<keyword evidence="3 5" id="KW-1133">Transmembrane helix</keyword>
<feature type="transmembrane region" description="Helical" evidence="5">
    <location>
        <begin position="47"/>
        <end position="66"/>
    </location>
</feature>
<dbReference type="InterPro" id="IPR035919">
    <property type="entry name" value="EAL_sf"/>
</dbReference>
<evidence type="ECO:0000313" key="8">
    <source>
        <dbReference type="EMBL" id="BAM03682.1"/>
    </source>
</evidence>
<organism evidence="8 9">
    <name type="scientific">Phycisphaera mikurensis (strain NBRC 102666 / KCTC 22515 / FYK2301M01)</name>
    <dbReference type="NCBI Taxonomy" id="1142394"/>
    <lineage>
        <taxon>Bacteria</taxon>
        <taxon>Pseudomonadati</taxon>
        <taxon>Planctomycetota</taxon>
        <taxon>Phycisphaerae</taxon>
        <taxon>Phycisphaerales</taxon>
        <taxon>Phycisphaeraceae</taxon>
        <taxon>Phycisphaera</taxon>
    </lineage>
</organism>
<dbReference type="Pfam" id="PF00990">
    <property type="entry name" value="GGDEF"/>
    <property type="match status" value="1"/>
</dbReference>
<comment type="subcellular location">
    <subcellularLocation>
        <location evidence="1">Membrane</location>
        <topology evidence="1">Multi-pass membrane protein</topology>
    </subcellularLocation>
</comment>
<dbReference type="OrthoDB" id="9762141at2"/>
<protein>
    <recommendedName>
        <fullName evidence="10">Signaling protein</fullName>
    </recommendedName>
</protein>
<dbReference type="InterPro" id="IPR052155">
    <property type="entry name" value="Biofilm_reg_signaling"/>
</dbReference>
<dbReference type="SMART" id="SM00267">
    <property type="entry name" value="GGDEF"/>
    <property type="match status" value="1"/>
</dbReference>
<dbReference type="PROSITE" id="PS50887">
    <property type="entry name" value="GGDEF"/>
    <property type="match status" value="1"/>
</dbReference>
<evidence type="ECO:0000313" key="9">
    <source>
        <dbReference type="Proteomes" id="UP000007881"/>
    </source>
</evidence>
<evidence type="ECO:0000256" key="3">
    <source>
        <dbReference type="ARBA" id="ARBA00022989"/>
    </source>
</evidence>
<name>I0IEJ4_PHYMF</name>
<dbReference type="SUPFAM" id="SSF55073">
    <property type="entry name" value="Nucleotide cyclase"/>
    <property type="match status" value="1"/>
</dbReference>
<feature type="transmembrane region" description="Helical" evidence="5">
    <location>
        <begin position="219"/>
        <end position="240"/>
    </location>
</feature>
<dbReference type="InterPro" id="IPR029787">
    <property type="entry name" value="Nucleotide_cyclase"/>
</dbReference>
<feature type="domain" description="GGDEF" evidence="7">
    <location>
        <begin position="292"/>
        <end position="436"/>
    </location>
</feature>
<dbReference type="Gene3D" id="3.20.20.450">
    <property type="entry name" value="EAL domain"/>
    <property type="match status" value="1"/>
</dbReference>
<dbReference type="InterPro" id="IPR001633">
    <property type="entry name" value="EAL_dom"/>
</dbReference>
<evidence type="ECO:0008006" key="10">
    <source>
        <dbReference type="Google" id="ProtNLM"/>
    </source>
</evidence>
<dbReference type="InterPro" id="IPR043128">
    <property type="entry name" value="Rev_trsase/Diguanyl_cyclase"/>
</dbReference>
<dbReference type="SUPFAM" id="SSF141868">
    <property type="entry name" value="EAL domain-like"/>
    <property type="match status" value="1"/>
</dbReference>
<dbReference type="Proteomes" id="UP000007881">
    <property type="component" value="Chromosome"/>
</dbReference>
<feature type="domain" description="EAL" evidence="6">
    <location>
        <begin position="445"/>
        <end position="702"/>
    </location>
</feature>
<dbReference type="STRING" id="1142394.PSMK_15230"/>
<evidence type="ECO:0000256" key="2">
    <source>
        <dbReference type="ARBA" id="ARBA00022692"/>
    </source>
</evidence>
<dbReference type="PANTHER" id="PTHR44757:SF2">
    <property type="entry name" value="BIOFILM ARCHITECTURE MAINTENANCE PROTEIN MBAA"/>
    <property type="match status" value="1"/>
</dbReference>
<dbReference type="HOGENOM" id="CLU_389731_0_0_0"/>
<keyword evidence="2 5" id="KW-0812">Transmembrane</keyword>
<dbReference type="CDD" id="cd01948">
    <property type="entry name" value="EAL"/>
    <property type="match status" value="1"/>
</dbReference>
<dbReference type="Pfam" id="PF00563">
    <property type="entry name" value="EAL"/>
    <property type="match status" value="1"/>
</dbReference>
<reference evidence="8 9" key="1">
    <citation type="submission" date="2012-02" db="EMBL/GenBank/DDBJ databases">
        <title>Complete genome sequence of Phycisphaera mikurensis NBRC 102666.</title>
        <authorList>
            <person name="Ankai A."/>
            <person name="Hosoyama A."/>
            <person name="Terui Y."/>
            <person name="Sekine M."/>
            <person name="Fukai R."/>
            <person name="Kato Y."/>
            <person name="Nakamura S."/>
            <person name="Yamada-Narita S."/>
            <person name="Kawakoshi A."/>
            <person name="Fukunaga Y."/>
            <person name="Yamazaki S."/>
            <person name="Fujita N."/>
        </authorList>
    </citation>
    <scope>NUCLEOTIDE SEQUENCE [LARGE SCALE GENOMIC DNA]</scope>
    <source>
        <strain evidence="9">NBRC 102666 / KCTC 22515 / FYK2301M01</strain>
    </source>
</reference>
<evidence type="ECO:0000256" key="1">
    <source>
        <dbReference type="ARBA" id="ARBA00004141"/>
    </source>
</evidence>
<dbReference type="SMART" id="SM00052">
    <property type="entry name" value="EAL"/>
    <property type="match status" value="1"/>
</dbReference>
<dbReference type="GO" id="GO:0016020">
    <property type="term" value="C:membrane"/>
    <property type="evidence" value="ECO:0007669"/>
    <property type="project" value="UniProtKB-SubCell"/>
</dbReference>
<dbReference type="CDD" id="cd01949">
    <property type="entry name" value="GGDEF"/>
    <property type="match status" value="1"/>
</dbReference>
<dbReference type="Pfam" id="PF13675">
    <property type="entry name" value="PilJ"/>
    <property type="match status" value="1"/>
</dbReference>